<evidence type="ECO:0008006" key="3">
    <source>
        <dbReference type="Google" id="ProtNLM"/>
    </source>
</evidence>
<gene>
    <name evidence="1" type="ORF">GC102_09015</name>
</gene>
<dbReference type="RefSeq" id="WP_171689216.1">
    <property type="nucleotide sequence ID" value="NZ_WHOC01000045.1"/>
</dbReference>
<dbReference type="InterPro" id="IPR008964">
    <property type="entry name" value="Invasin/intimin_cell_adhesion"/>
</dbReference>
<dbReference type="InterPro" id="IPR013783">
    <property type="entry name" value="Ig-like_fold"/>
</dbReference>
<evidence type="ECO:0000313" key="2">
    <source>
        <dbReference type="Proteomes" id="UP000658690"/>
    </source>
</evidence>
<sequence length="132" mass="13769">MVSLSNRKGKKARITINMIAVPTILIAGESSTLSGQVQKNGRPAAGIVVLLSTDCTLGTIISTITITDARGKFTATFRSFVPSNQTGFKVASVTAALPSFPGIVTSASIGIIVGARNAAKNKLQMRRTCRSC</sequence>
<accession>A0ABX1Z1T9</accession>
<keyword evidence="2" id="KW-1185">Reference proteome</keyword>
<dbReference type="Proteomes" id="UP000658690">
    <property type="component" value="Unassembled WGS sequence"/>
</dbReference>
<comment type="caution">
    <text evidence="1">The sequence shown here is derived from an EMBL/GenBank/DDBJ whole genome shotgun (WGS) entry which is preliminary data.</text>
</comment>
<proteinExistence type="predicted"/>
<dbReference type="EMBL" id="WHOC01000045">
    <property type="protein sequence ID" value="NOU85913.1"/>
    <property type="molecule type" value="Genomic_DNA"/>
</dbReference>
<dbReference type="SUPFAM" id="SSF49373">
    <property type="entry name" value="Invasin/intimin cell-adhesion fragments"/>
    <property type="match status" value="1"/>
</dbReference>
<dbReference type="Gene3D" id="2.60.40.10">
    <property type="entry name" value="Immunoglobulins"/>
    <property type="match status" value="1"/>
</dbReference>
<evidence type="ECO:0000313" key="1">
    <source>
        <dbReference type="EMBL" id="NOU85913.1"/>
    </source>
</evidence>
<protein>
    <recommendedName>
        <fullName evidence="3">Carboxypeptidase regulatory-like domain-containing protein</fullName>
    </recommendedName>
</protein>
<reference evidence="1 2" key="1">
    <citation type="submission" date="2019-10" db="EMBL/GenBank/DDBJ databases">
        <title>Description of Paenibacillus choica sp. nov.</title>
        <authorList>
            <person name="Carlier A."/>
            <person name="Qi S."/>
        </authorList>
    </citation>
    <scope>NUCLEOTIDE SEQUENCE [LARGE SCALE GENOMIC DNA]</scope>
    <source>
        <strain evidence="1 2">LMG 31460</strain>
    </source>
</reference>
<name>A0ABX1Z1T9_9BACL</name>
<organism evidence="1 2">
    <name type="scientific">Paenibacillus germinis</name>
    <dbReference type="NCBI Taxonomy" id="2654979"/>
    <lineage>
        <taxon>Bacteria</taxon>
        <taxon>Bacillati</taxon>
        <taxon>Bacillota</taxon>
        <taxon>Bacilli</taxon>
        <taxon>Bacillales</taxon>
        <taxon>Paenibacillaceae</taxon>
        <taxon>Paenibacillus</taxon>
    </lineage>
</organism>